<proteinExistence type="predicted"/>
<reference evidence="3" key="2">
    <citation type="submission" date="2019-09" db="UniProtKB">
        <authorList>
            <consortium name="WormBaseParasite"/>
        </authorList>
    </citation>
    <scope>IDENTIFICATION</scope>
</reference>
<dbReference type="Proteomes" id="UP000050761">
    <property type="component" value="Unassembled WGS sequence"/>
</dbReference>
<sequence>MIGAANYCQEPCDSRIMGLARANGQPPEEKADQSPEAEVSVRARSLPIGDLCDELDRALKELKQVPAKVEEALEDARIAGKYRTQLSKVLREQTERVCEILRQLKPNVRGYQLFGAELFKALSGKGIENMADLEDYFATTESDGELIADICDMFQTNVREVRKVLGDLSNGRTSD</sequence>
<gene>
    <name evidence="1" type="ORF">HPBE_LOCUS11998</name>
</gene>
<protein>
    <submittedName>
        <fullName evidence="3">Tumor necrosis factor alpha-induced protein 2</fullName>
    </submittedName>
</protein>
<evidence type="ECO:0000313" key="3">
    <source>
        <dbReference type="WBParaSite" id="HPBE_0001199701-mRNA-1"/>
    </source>
</evidence>
<keyword evidence="2" id="KW-1185">Reference proteome</keyword>
<dbReference type="AlphaFoldDB" id="A0A183FUT5"/>
<accession>A0A183FUT5</accession>
<evidence type="ECO:0000313" key="2">
    <source>
        <dbReference type="Proteomes" id="UP000050761"/>
    </source>
</evidence>
<dbReference type="OrthoDB" id="5871731at2759"/>
<name>A0A183FUT5_HELPZ</name>
<dbReference type="EMBL" id="UZAH01027318">
    <property type="protein sequence ID" value="VDO90555.1"/>
    <property type="molecule type" value="Genomic_DNA"/>
</dbReference>
<dbReference type="WBParaSite" id="HPBE_0001199701-mRNA-1">
    <property type="protein sequence ID" value="HPBE_0001199701-mRNA-1"/>
    <property type="gene ID" value="HPBE_0001199701"/>
</dbReference>
<organism evidence="2 3">
    <name type="scientific">Heligmosomoides polygyrus</name>
    <name type="common">Parasitic roundworm</name>
    <dbReference type="NCBI Taxonomy" id="6339"/>
    <lineage>
        <taxon>Eukaryota</taxon>
        <taxon>Metazoa</taxon>
        <taxon>Ecdysozoa</taxon>
        <taxon>Nematoda</taxon>
        <taxon>Chromadorea</taxon>
        <taxon>Rhabditida</taxon>
        <taxon>Rhabditina</taxon>
        <taxon>Rhabditomorpha</taxon>
        <taxon>Strongyloidea</taxon>
        <taxon>Heligmosomidae</taxon>
        <taxon>Heligmosomoides</taxon>
    </lineage>
</organism>
<evidence type="ECO:0000313" key="1">
    <source>
        <dbReference type="EMBL" id="VDO90555.1"/>
    </source>
</evidence>
<reference evidence="1 2" key="1">
    <citation type="submission" date="2018-11" db="EMBL/GenBank/DDBJ databases">
        <authorList>
            <consortium name="Pathogen Informatics"/>
        </authorList>
    </citation>
    <scope>NUCLEOTIDE SEQUENCE [LARGE SCALE GENOMIC DNA]</scope>
</reference>
<accession>A0A3P8D2I2</accession>